<reference evidence="2" key="1">
    <citation type="submission" date="2014-09" db="EMBL/GenBank/DDBJ databases">
        <authorList>
            <person name="Magalhaes I.L.F."/>
            <person name="Oliveira U."/>
            <person name="Santos F.R."/>
            <person name="Vidigal T.H.D.A."/>
            <person name="Brescovit A.D."/>
            <person name="Santos A.J."/>
        </authorList>
    </citation>
    <scope>NUCLEOTIDE SEQUENCE</scope>
    <source>
        <tissue evidence="2">Shoot tissue taken approximately 20 cm above the soil surface</tissue>
    </source>
</reference>
<name>A0A0A8XNF5_ARUDO</name>
<evidence type="ECO:0008006" key="3">
    <source>
        <dbReference type="Google" id="ProtNLM"/>
    </source>
</evidence>
<dbReference type="AlphaFoldDB" id="A0A0A8XNF5"/>
<sequence>MLLHLIILLLFSLLMIPSIVCLVQSPSLLQHHMLHVLAKTLQLMPLHPQPATRRATWSMLSRKVSHSMISLFQSLSRATEEGMLFQRRKFLARNRAFQ</sequence>
<dbReference type="EMBL" id="GBRH01282976">
    <property type="protein sequence ID" value="JAD14919.1"/>
    <property type="molecule type" value="Transcribed_RNA"/>
</dbReference>
<accession>A0A0A8XNF5</accession>
<evidence type="ECO:0000256" key="1">
    <source>
        <dbReference type="SAM" id="SignalP"/>
    </source>
</evidence>
<proteinExistence type="predicted"/>
<protein>
    <recommendedName>
        <fullName evidence="3">Secreted protein</fullName>
    </recommendedName>
</protein>
<keyword evidence="1" id="KW-0732">Signal</keyword>
<feature type="signal peptide" evidence="1">
    <location>
        <begin position="1"/>
        <end position="21"/>
    </location>
</feature>
<feature type="chain" id="PRO_5002059461" description="Secreted protein" evidence="1">
    <location>
        <begin position="22"/>
        <end position="98"/>
    </location>
</feature>
<reference evidence="2" key="2">
    <citation type="journal article" date="2015" name="Data Brief">
        <title>Shoot transcriptome of the giant reed, Arundo donax.</title>
        <authorList>
            <person name="Barrero R.A."/>
            <person name="Guerrero F.D."/>
            <person name="Moolhuijzen P."/>
            <person name="Goolsby J.A."/>
            <person name="Tidwell J."/>
            <person name="Bellgard S.E."/>
            <person name="Bellgard M.I."/>
        </authorList>
    </citation>
    <scope>NUCLEOTIDE SEQUENCE</scope>
    <source>
        <tissue evidence="2">Shoot tissue taken approximately 20 cm above the soil surface</tissue>
    </source>
</reference>
<organism evidence="2">
    <name type="scientific">Arundo donax</name>
    <name type="common">Giant reed</name>
    <name type="synonym">Donax arundinaceus</name>
    <dbReference type="NCBI Taxonomy" id="35708"/>
    <lineage>
        <taxon>Eukaryota</taxon>
        <taxon>Viridiplantae</taxon>
        <taxon>Streptophyta</taxon>
        <taxon>Embryophyta</taxon>
        <taxon>Tracheophyta</taxon>
        <taxon>Spermatophyta</taxon>
        <taxon>Magnoliopsida</taxon>
        <taxon>Liliopsida</taxon>
        <taxon>Poales</taxon>
        <taxon>Poaceae</taxon>
        <taxon>PACMAD clade</taxon>
        <taxon>Arundinoideae</taxon>
        <taxon>Arundineae</taxon>
        <taxon>Arundo</taxon>
    </lineage>
</organism>
<evidence type="ECO:0000313" key="2">
    <source>
        <dbReference type="EMBL" id="JAD14919.1"/>
    </source>
</evidence>